<gene>
    <name evidence="5 6" type="primary">kdsB</name>
    <name evidence="6" type="ORF">GLW04_09530</name>
</gene>
<keyword evidence="5" id="KW-0963">Cytoplasm</keyword>
<dbReference type="FunFam" id="3.90.550.10:FF:000011">
    <property type="entry name" value="3-deoxy-manno-octulosonate cytidylyltransferase"/>
    <property type="match status" value="1"/>
</dbReference>
<dbReference type="AlphaFoldDB" id="A0A845DUD5"/>
<dbReference type="PANTHER" id="PTHR42866">
    <property type="entry name" value="3-DEOXY-MANNO-OCTULOSONATE CYTIDYLYLTRANSFERASE"/>
    <property type="match status" value="1"/>
</dbReference>
<comment type="similarity">
    <text evidence="5">Belongs to the KdsB family.</text>
</comment>
<evidence type="ECO:0000256" key="4">
    <source>
        <dbReference type="ARBA" id="ARBA00022985"/>
    </source>
</evidence>
<dbReference type="GO" id="GO:0016020">
    <property type="term" value="C:membrane"/>
    <property type="evidence" value="ECO:0007669"/>
    <property type="project" value="UniProtKB-SubCell"/>
</dbReference>
<organism evidence="6 7">
    <name type="scientific">Halobacillus litoralis</name>
    <dbReference type="NCBI Taxonomy" id="45668"/>
    <lineage>
        <taxon>Bacteria</taxon>
        <taxon>Bacillati</taxon>
        <taxon>Bacillota</taxon>
        <taxon>Bacilli</taxon>
        <taxon>Bacillales</taxon>
        <taxon>Bacillaceae</taxon>
        <taxon>Halobacillus</taxon>
    </lineage>
</organism>
<sequence length="241" mass="26968">MKVVGIIPARYNSSRFPGKPLADILGKPMVQHVFERVRASQVIDDVVVATDHEDIKQAVLDFGGRVVMTSEDHETGSDRIAEVVSKIEGDIFVNIQGDEPLIHTGTIDKIVETALENPESVVTAKTKLENMEDVQDPNIVKVIADRKDSAIYFSRSQIPYNRSKEAINYYKHLGIYSYPREVITQFVDLPQSPLERVEVLEQLRLLENGYSIKVIETSYDAVGVDVPGDIQKVENIMGVTQ</sequence>
<dbReference type="NCBIfam" id="NF009905">
    <property type="entry name" value="PRK13368.1"/>
    <property type="match status" value="1"/>
</dbReference>
<comment type="subcellular location">
    <subcellularLocation>
        <location evidence="5">Cytoplasm</location>
    </subcellularLocation>
    <subcellularLocation>
        <location evidence="1">Membrane</location>
    </subcellularLocation>
</comment>
<dbReference type="GO" id="GO:0005829">
    <property type="term" value="C:cytosol"/>
    <property type="evidence" value="ECO:0007669"/>
    <property type="project" value="TreeGrafter"/>
</dbReference>
<dbReference type="NCBIfam" id="NF003950">
    <property type="entry name" value="PRK05450.1-3"/>
    <property type="match status" value="1"/>
</dbReference>
<dbReference type="Pfam" id="PF02348">
    <property type="entry name" value="CTP_transf_3"/>
    <property type="match status" value="1"/>
</dbReference>
<keyword evidence="4 5" id="KW-0448">Lipopolysaccharide biosynthesis</keyword>
<dbReference type="GO" id="GO:0009103">
    <property type="term" value="P:lipopolysaccharide biosynthetic process"/>
    <property type="evidence" value="ECO:0007669"/>
    <property type="project" value="UniProtKB-UniRule"/>
</dbReference>
<name>A0A845DUD5_9BACI</name>
<dbReference type="GO" id="GO:0033468">
    <property type="term" value="P:CMP-keto-3-deoxy-D-manno-octulosonic acid biosynthetic process"/>
    <property type="evidence" value="ECO:0007669"/>
    <property type="project" value="UniProtKB-UniRule"/>
</dbReference>
<dbReference type="EMBL" id="WMET01000002">
    <property type="protein sequence ID" value="MYL20125.1"/>
    <property type="molecule type" value="Genomic_DNA"/>
</dbReference>
<comment type="pathway">
    <text evidence="5">Nucleotide-sugar biosynthesis; CMP-3-deoxy-D-manno-octulosonate biosynthesis; CMP-3-deoxy-D-manno-octulosonate from 3-deoxy-D-manno-octulosonate and CTP: step 1/1.</text>
</comment>
<dbReference type="InterPro" id="IPR004528">
    <property type="entry name" value="KdsB"/>
</dbReference>
<comment type="caution">
    <text evidence="6">The sequence shown here is derived from an EMBL/GenBank/DDBJ whole genome shotgun (WGS) entry which is preliminary data.</text>
</comment>
<dbReference type="PANTHER" id="PTHR42866:SF2">
    <property type="entry name" value="3-DEOXY-MANNO-OCTULOSONATE CYTIDYLYLTRANSFERASE, MITOCHONDRIAL"/>
    <property type="match status" value="1"/>
</dbReference>
<dbReference type="GO" id="GO:0008690">
    <property type="term" value="F:3-deoxy-manno-octulosonate cytidylyltransferase activity"/>
    <property type="evidence" value="ECO:0007669"/>
    <property type="project" value="UniProtKB-UniRule"/>
</dbReference>
<dbReference type="NCBIfam" id="TIGR00466">
    <property type="entry name" value="kdsB"/>
    <property type="match status" value="1"/>
</dbReference>
<evidence type="ECO:0000256" key="3">
    <source>
        <dbReference type="ARBA" id="ARBA00022695"/>
    </source>
</evidence>
<reference evidence="6 7" key="1">
    <citation type="submission" date="2019-11" db="EMBL/GenBank/DDBJ databases">
        <title>Genome sequences of 17 halophilic strains isolated from different environments.</title>
        <authorList>
            <person name="Furrow R.E."/>
        </authorList>
    </citation>
    <scope>NUCLEOTIDE SEQUENCE [LARGE SCALE GENOMIC DNA]</scope>
    <source>
        <strain evidence="6 7">22511_23_Filter</strain>
    </source>
</reference>
<evidence type="ECO:0000256" key="1">
    <source>
        <dbReference type="ARBA" id="ARBA00004370"/>
    </source>
</evidence>
<accession>A0A845DUD5</accession>
<keyword evidence="3 5" id="KW-0548">Nucleotidyltransferase</keyword>
<dbReference type="InterPro" id="IPR029044">
    <property type="entry name" value="Nucleotide-diphossugar_trans"/>
</dbReference>
<dbReference type="UniPathway" id="UPA00358">
    <property type="reaction ID" value="UER00476"/>
</dbReference>
<dbReference type="EC" id="2.7.7.38" evidence="5"/>
<proteinExistence type="inferred from homology"/>
<dbReference type="Proteomes" id="UP000460949">
    <property type="component" value="Unassembled WGS sequence"/>
</dbReference>
<dbReference type="SUPFAM" id="SSF53448">
    <property type="entry name" value="Nucleotide-diphospho-sugar transferases"/>
    <property type="match status" value="1"/>
</dbReference>
<dbReference type="Gene3D" id="3.90.550.10">
    <property type="entry name" value="Spore Coat Polysaccharide Biosynthesis Protein SpsA, Chain A"/>
    <property type="match status" value="1"/>
</dbReference>
<keyword evidence="2 5" id="KW-0808">Transferase</keyword>
<comment type="function">
    <text evidence="5">Activates KDO (a required 8-carbon sugar) for incorporation into bacterial lipopolysaccharide in Gram-negative bacteria.</text>
</comment>
<dbReference type="HAMAP" id="MF_00057">
    <property type="entry name" value="KdsB"/>
    <property type="match status" value="1"/>
</dbReference>
<dbReference type="CDD" id="cd02517">
    <property type="entry name" value="CMP-KDO-Synthetase"/>
    <property type="match status" value="1"/>
</dbReference>
<evidence type="ECO:0000256" key="2">
    <source>
        <dbReference type="ARBA" id="ARBA00022679"/>
    </source>
</evidence>
<dbReference type="RefSeq" id="WP_160836545.1">
    <property type="nucleotide sequence ID" value="NZ_WMET01000002.1"/>
</dbReference>
<dbReference type="NCBIfam" id="NF003952">
    <property type="entry name" value="PRK05450.1-5"/>
    <property type="match status" value="1"/>
</dbReference>
<evidence type="ECO:0000313" key="6">
    <source>
        <dbReference type="EMBL" id="MYL20125.1"/>
    </source>
</evidence>
<evidence type="ECO:0000256" key="5">
    <source>
        <dbReference type="HAMAP-Rule" id="MF_00057"/>
    </source>
</evidence>
<protein>
    <recommendedName>
        <fullName evidence="5">3-deoxy-manno-octulosonate cytidylyltransferase</fullName>
        <ecNumber evidence="5">2.7.7.38</ecNumber>
    </recommendedName>
    <alternativeName>
        <fullName evidence="5">CMP-2-keto-3-deoxyoctulosonic acid synthase</fullName>
        <shortName evidence="5">CKS</shortName>
        <shortName evidence="5">CMP-KDO synthase</shortName>
    </alternativeName>
</protein>
<comment type="catalytic activity">
    <reaction evidence="5">
        <text>3-deoxy-alpha-D-manno-oct-2-ulosonate + CTP = CMP-3-deoxy-beta-D-manno-octulosonate + diphosphate</text>
        <dbReference type="Rhea" id="RHEA:23448"/>
        <dbReference type="ChEBI" id="CHEBI:33019"/>
        <dbReference type="ChEBI" id="CHEBI:37563"/>
        <dbReference type="ChEBI" id="CHEBI:85986"/>
        <dbReference type="ChEBI" id="CHEBI:85987"/>
        <dbReference type="EC" id="2.7.7.38"/>
    </reaction>
</comment>
<dbReference type="InterPro" id="IPR003329">
    <property type="entry name" value="Cytidylyl_trans"/>
</dbReference>
<evidence type="ECO:0000313" key="7">
    <source>
        <dbReference type="Proteomes" id="UP000460949"/>
    </source>
</evidence>